<dbReference type="AlphaFoldDB" id="A0A167E2W4"/>
<protein>
    <recommendedName>
        <fullName evidence="3">KfrA N-terminal DNA-binding domain-containing protein</fullName>
    </recommendedName>
</protein>
<evidence type="ECO:0000313" key="2">
    <source>
        <dbReference type="Proteomes" id="UP000076503"/>
    </source>
</evidence>
<gene>
    <name evidence="1" type="ORF">N476_17835</name>
</gene>
<accession>A0A167E2W4</accession>
<dbReference type="RefSeq" id="WP_063362273.1">
    <property type="nucleotide sequence ID" value="NZ_AUXZ01000078.1"/>
</dbReference>
<dbReference type="EMBL" id="AUXZ01000078">
    <property type="protein sequence ID" value="KZN49957.1"/>
    <property type="molecule type" value="Genomic_DNA"/>
</dbReference>
<dbReference type="OrthoDB" id="6314559at2"/>
<organism evidence="1 2">
    <name type="scientific">Pseudoalteromonas luteoviolacea H33</name>
    <dbReference type="NCBI Taxonomy" id="1365251"/>
    <lineage>
        <taxon>Bacteria</taxon>
        <taxon>Pseudomonadati</taxon>
        <taxon>Pseudomonadota</taxon>
        <taxon>Gammaproteobacteria</taxon>
        <taxon>Alteromonadales</taxon>
        <taxon>Pseudoalteromonadaceae</taxon>
        <taxon>Pseudoalteromonas</taxon>
    </lineage>
</organism>
<proteinExistence type="predicted"/>
<reference evidence="1 2" key="1">
    <citation type="submission" date="2013-07" db="EMBL/GenBank/DDBJ databases">
        <title>Comparative Genomic and Metabolomic Analysis of Twelve Strains of Pseudoalteromonas luteoviolacea.</title>
        <authorList>
            <person name="Vynne N.G."/>
            <person name="Mansson M."/>
            <person name="Gram L."/>
        </authorList>
    </citation>
    <scope>NUCLEOTIDE SEQUENCE [LARGE SCALE GENOMIC DNA]</scope>
    <source>
        <strain evidence="1 2">H33</strain>
    </source>
</reference>
<name>A0A167E2W4_9GAMM</name>
<evidence type="ECO:0000313" key="1">
    <source>
        <dbReference type="EMBL" id="KZN49957.1"/>
    </source>
</evidence>
<dbReference type="PATRIC" id="fig|1365251.3.peg.2868"/>
<dbReference type="Proteomes" id="UP000076503">
    <property type="component" value="Unassembled WGS sequence"/>
</dbReference>
<evidence type="ECO:0008006" key="3">
    <source>
        <dbReference type="Google" id="ProtNLM"/>
    </source>
</evidence>
<sequence>MHPAAQQAISTLLAEGKTPSVATVKAKLTEPLPMPVIIAALATYKNNPEAITPVAQQSQPTPAEPQSQLDRIEAKLDKLLALLEEKQ</sequence>
<comment type="caution">
    <text evidence="1">The sequence shown here is derived from an EMBL/GenBank/DDBJ whole genome shotgun (WGS) entry which is preliminary data.</text>
</comment>